<gene>
    <name evidence="2" type="ordered locus">SpiGrapes_2483</name>
</gene>
<organism evidence="2 3">
    <name type="scientific">Sphaerochaeta pleomorpha (strain ATCC BAA-1885 / DSM 22778 / Grapes)</name>
    <dbReference type="NCBI Taxonomy" id="158190"/>
    <lineage>
        <taxon>Bacteria</taxon>
        <taxon>Pseudomonadati</taxon>
        <taxon>Spirochaetota</taxon>
        <taxon>Spirochaetia</taxon>
        <taxon>Spirochaetales</taxon>
        <taxon>Sphaerochaetaceae</taxon>
        <taxon>Sphaerochaeta</taxon>
    </lineage>
</organism>
<dbReference type="RefSeq" id="WP_014271084.1">
    <property type="nucleotide sequence ID" value="NC_016633.1"/>
</dbReference>
<dbReference type="SUPFAM" id="SSF50969">
    <property type="entry name" value="YVTN repeat-like/Quinoprotein amine dehydrogenase"/>
    <property type="match status" value="1"/>
</dbReference>
<dbReference type="OrthoDB" id="367768at2"/>
<feature type="signal peptide" evidence="1">
    <location>
        <begin position="1"/>
        <end position="24"/>
    </location>
</feature>
<name>G8QTZ7_SPHPG</name>
<evidence type="ECO:0008006" key="4">
    <source>
        <dbReference type="Google" id="ProtNLM"/>
    </source>
</evidence>
<dbReference type="STRING" id="158190.SpiGrapes_2483"/>
<dbReference type="eggNOG" id="COG2706">
    <property type="taxonomic scope" value="Bacteria"/>
</dbReference>
<dbReference type="InterPro" id="IPR011044">
    <property type="entry name" value="Quino_amine_DH_bsu"/>
</dbReference>
<dbReference type="HOGENOM" id="CLU_400024_0_0_12"/>
<protein>
    <recommendedName>
        <fullName evidence="4">Ig-like domain-containing protein</fullName>
    </recommendedName>
</protein>
<dbReference type="EMBL" id="CP003155">
    <property type="protein sequence ID" value="AEV30244.1"/>
    <property type="molecule type" value="Genomic_DNA"/>
</dbReference>
<sequence>MKKHVSIPSWFAILLLVMASLNLAGCKEDPARSTLRLTLQNVQNPTERSLVPTGIPLEVTKYVVQGTGPQGNTFSMESSNSSLEIEGLLIGNWDLYAIGQNSSDVDLVEGSNSFLLTTEPKNVTVQLNTLKGTGTMTINFQWDMEKISNASIELSVTNQEGVKTAVAPTINNYANGSVTYSAFYPAGSYTVQARLYSGSIAVAGCAEAVRVVGNKITEGTITLDLDKFAEIPSSLTLINKAGTPIECSISGLSSTMIAMQNVTAEIATMNISDNGSLEISWFLDGQQIATGLDCTFVPSSGTHRLDVIATGALLASSGSASFTFQATVGGTPDIPVLMTEVADGTEGLYVAGDTKVAFLPDGKVLLASATHNSLQVCRIVRDTMEVIRSYSTSDDFNTVGITDMLVDPNSYRVAIADATTPGIALYQYDASDATLTKLFYRNNVKYTKSDGSTLTFSDIDMLSLDGSNGTLYCTVPGSTDLPMSNMYASNAEDFQTNSYTYFLFSSLQEFSGMAIAPGNNKAALFSEPDGLLKLCTRDNSNKLIANDKNFSSETNGTPYLSGIRSVAFLNDSNVVCGTGNALNRFTNTSALNWEQADIWLSGQNGIDSMLGIEQLIVNPSRTVLYAICQDSKNIHCFAVDSSTSELSYLGAASLGIFQPSGAALSPDREFLIVFSKTANKILLFRIPQ</sequence>
<evidence type="ECO:0000313" key="2">
    <source>
        <dbReference type="EMBL" id="AEV30244.1"/>
    </source>
</evidence>
<feature type="chain" id="PRO_5003515105" description="Ig-like domain-containing protein" evidence="1">
    <location>
        <begin position="25"/>
        <end position="688"/>
    </location>
</feature>
<dbReference type="InterPro" id="IPR015943">
    <property type="entry name" value="WD40/YVTN_repeat-like_dom_sf"/>
</dbReference>
<dbReference type="KEGG" id="sgp:SpiGrapes_2483"/>
<accession>G8QTZ7</accession>
<dbReference type="Gene3D" id="2.130.10.10">
    <property type="entry name" value="YVTN repeat-like/Quinoprotein amine dehydrogenase"/>
    <property type="match status" value="1"/>
</dbReference>
<keyword evidence="3" id="KW-1185">Reference proteome</keyword>
<evidence type="ECO:0000313" key="3">
    <source>
        <dbReference type="Proteomes" id="UP000005632"/>
    </source>
</evidence>
<evidence type="ECO:0000256" key="1">
    <source>
        <dbReference type="SAM" id="SignalP"/>
    </source>
</evidence>
<keyword evidence="1" id="KW-0732">Signal</keyword>
<reference evidence="2 3" key="1">
    <citation type="submission" date="2011-11" db="EMBL/GenBank/DDBJ databases">
        <title>Complete sequence of Spirochaeta sp. grapes.</title>
        <authorList>
            <consortium name="US DOE Joint Genome Institute"/>
            <person name="Lucas S."/>
            <person name="Han J."/>
            <person name="Lapidus A."/>
            <person name="Cheng J.-F."/>
            <person name="Goodwin L."/>
            <person name="Pitluck S."/>
            <person name="Peters L."/>
            <person name="Ovchinnikova G."/>
            <person name="Munk A.C."/>
            <person name="Detter J.C."/>
            <person name="Han C."/>
            <person name="Tapia R."/>
            <person name="Land M."/>
            <person name="Hauser L."/>
            <person name="Kyrpides N."/>
            <person name="Ivanova N."/>
            <person name="Pagani I."/>
            <person name="Ritalahtilisa K."/>
            <person name="Loeffler F."/>
            <person name="Woyke T."/>
        </authorList>
    </citation>
    <scope>NUCLEOTIDE SEQUENCE [LARGE SCALE GENOMIC DNA]</scope>
    <source>
        <strain evidence="3">ATCC BAA-1885 / DSM 22778 / Grapes</strain>
    </source>
</reference>
<dbReference type="AlphaFoldDB" id="G8QTZ7"/>
<proteinExistence type="predicted"/>
<dbReference type="Proteomes" id="UP000005632">
    <property type="component" value="Chromosome"/>
</dbReference>